<keyword evidence="3" id="KW-1185">Reference proteome</keyword>
<evidence type="ECO:0000259" key="1">
    <source>
        <dbReference type="PROSITE" id="PS50206"/>
    </source>
</evidence>
<sequence length="156" mass="16714">MASRFTRRALLGGGVFLIGGAAFVAAGGQNAFYSLITEDIQGDRIDAPTAYELAKSGDILLIDIRRPDEWAKTGSGVGAARLDMRRTDFIDALDILTEGRRDRPVALICARGVRSARLNNLLVEAGFTRIIDVPEGMLGSAAGPGWIARDLPLDRS</sequence>
<dbReference type="CDD" id="cd00158">
    <property type="entry name" value="RHOD"/>
    <property type="match status" value="1"/>
</dbReference>
<proteinExistence type="predicted"/>
<dbReference type="PROSITE" id="PS50206">
    <property type="entry name" value="RHODANESE_3"/>
    <property type="match status" value="1"/>
</dbReference>
<gene>
    <name evidence="2" type="ORF">KIN_09980</name>
</gene>
<feature type="domain" description="Rhodanese" evidence="1">
    <location>
        <begin position="55"/>
        <end position="155"/>
    </location>
</feature>
<evidence type="ECO:0000313" key="3">
    <source>
        <dbReference type="Proteomes" id="UP000436822"/>
    </source>
</evidence>
<name>A0A6N6JCV1_9RHOB</name>
<protein>
    <recommendedName>
        <fullName evidence="1">Rhodanese domain-containing protein</fullName>
    </recommendedName>
</protein>
<dbReference type="InterPro" id="IPR001763">
    <property type="entry name" value="Rhodanese-like_dom"/>
</dbReference>
<dbReference type="Proteomes" id="UP000436822">
    <property type="component" value="Unassembled WGS sequence"/>
</dbReference>
<dbReference type="OrthoDB" id="9812109at2"/>
<dbReference type="SUPFAM" id="SSF52821">
    <property type="entry name" value="Rhodanese/Cell cycle control phosphatase"/>
    <property type="match status" value="1"/>
</dbReference>
<dbReference type="Gene3D" id="3.40.250.10">
    <property type="entry name" value="Rhodanese-like domain"/>
    <property type="match status" value="1"/>
</dbReference>
<dbReference type="InterPro" id="IPR036873">
    <property type="entry name" value="Rhodanese-like_dom_sf"/>
</dbReference>
<dbReference type="RefSeq" id="WP_159804809.1">
    <property type="nucleotide sequence ID" value="NZ_BLJE01000001.1"/>
</dbReference>
<organism evidence="2 3">
    <name type="scientific">Litoreibacter roseus</name>
    <dbReference type="NCBI Taxonomy" id="2601869"/>
    <lineage>
        <taxon>Bacteria</taxon>
        <taxon>Pseudomonadati</taxon>
        <taxon>Pseudomonadota</taxon>
        <taxon>Alphaproteobacteria</taxon>
        <taxon>Rhodobacterales</taxon>
        <taxon>Roseobacteraceae</taxon>
        <taxon>Litoreibacter</taxon>
    </lineage>
</organism>
<dbReference type="Pfam" id="PF00581">
    <property type="entry name" value="Rhodanese"/>
    <property type="match status" value="1"/>
</dbReference>
<evidence type="ECO:0000313" key="2">
    <source>
        <dbReference type="EMBL" id="GFE63924.1"/>
    </source>
</evidence>
<dbReference type="AlphaFoldDB" id="A0A6N6JCV1"/>
<dbReference type="EMBL" id="BLJE01000001">
    <property type="protein sequence ID" value="GFE63924.1"/>
    <property type="molecule type" value="Genomic_DNA"/>
</dbReference>
<dbReference type="SMART" id="SM00450">
    <property type="entry name" value="RHOD"/>
    <property type="match status" value="1"/>
</dbReference>
<reference evidence="2 3" key="1">
    <citation type="submission" date="2019-12" db="EMBL/GenBank/DDBJ databases">
        <title>Litoreibacter badius sp. nov., a novel bacteriochlorophyll a-containing bacterium in the genus Litoreibacter.</title>
        <authorList>
            <person name="Kanamuro M."/>
            <person name="Takabe Y."/>
            <person name="Mori K."/>
            <person name="Takaichi S."/>
            <person name="Hanada S."/>
        </authorList>
    </citation>
    <scope>NUCLEOTIDE SEQUENCE [LARGE SCALE GENOMIC DNA]</scope>
    <source>
        <strain evidence="2 3">K6</strain>
    </source>
</reference>
<accession>A0A6N6JCV1</accession>
<comment type="caution">
    <text evidence="2">The sequence shown here is derived from an EMBL/GenBank/DDBJ whole genome shotgun (WGS) entry which is preliminary data.</text>
</comment>